<dbReference type="Gene3D" id="1.20.1050.10">
    <property type="match status" value="1"/>
</dbReference>
<accession>A0A1E7FWL0</accession>
<dbReference type="EMBL" id="KV784353">
    <property type="protein sequence ID" value="OEU22517.1"/>
    <property type="molecule type" value="Genomic_DNA"/>
</dbReference>
<organism evidence="2 3">
    <name type="scientific">Fragilariopsis cylindrus CCMP1102</name>
    <dbReference type="NCBI Taxonomy" id="635003"/>
    <lineage>
        <taxon>Eukaryota</taxon>
        <taxon>Sar</taxon>
        <taxon>Stramenopiles</taxon>
        <taxon>Ochrophyta</taxon>
        <taxon>Bacillariophyta</taxon>
        <taxon>Bacillariophyceae</taxon>
        <taxon>Bacillariophycidae</taxon>
        <taxon>Bacillariales</taxon>
        <taxon>Bacillariaceae</taxon>
        <taxon>Fragilariopsis</taxon>
    </lineage>
</organism>
<evidence type="ECO:0000313" key="3">
    <source>
        <dbReference type="Proteomes" id="UP000095751"/>
    </source>
</evidence>
<keyword evidence="3" id="KW-1185">Reference proteome</keyword>
<dbReference type="GO" id="GO:0005739">
    <property type="term" value="C:mitochondrion"/>
    <property type="evidence" value="ECO:0007669"/>
    <property type="project" value="TreeGrafter"/>
</dbReference>
<dbReference type="InterPro" id="IPR004045">
    <property type="entry name" value="Glutathione_S-Trfase_N"/>
</dbReference>
<evidence type="ECO:0000313" key="2">
    <source>
        <dbReference type="EMBL" id="OEU22517.1"/>
    </source>
</evidence>
<dbReference type="AlphaFoldDB" id="A0A1E7FWL0"/>
<dbReference type="PROSITE" id="PS50404">
    <property type="entry name" value="GST_NTER"/>
    <property type="match status" value="1"/>
</dbReference>
<evidence type="ECO:0000259" key="1">
    <source>
        <dbReference type="PROSITE" id="PS50404"/>
    </source>
</evidence>
<feature type="domain" description="GST N-terminal" evidence="1">
    <location>
        <begin position="85"/>
        <end position="173"/>
    </location>
</feature>
<dbReference type="Proteomes" id="UP000095751">
    <property type="component" value="Unassembled WGS sequence"/>
</dbReference>
<name>A0A1E7FWL0_9STRA</name>
<gene>
    <name evidence="2" type="ORF">FRACYDRAFT_232676</name>
</gene>
<reference evidence="2 3" key="1">
    <citation type="submission" date="2016-09" db="EMBL/GenBank/DDBJ databases">
        <title>Extensive genetic diversity and differential bi-allelic expression allows diatom success in the polar Southern Ocean.</title>
        <authorList>
            <consortium name="DOE Joint Genome Institute"/>
            <person name="Mock T."/>
            <person name="Otillar R.P."/>
            <person name="Strauss J."/>
            <person name="Dupont C."/>
            <person name="Frickenhaus S."/>
            <person name="Maumus F."/>
            <person name="Mcmullan M."/>
            <person name="Sanges R."/>
            <person name="Schmutz J."/>
            <person name="Toseland A."/>
            <person name="Valas R."/>
            <person name="Veluchamy A."/>
            <person name="Ward B.J."/>
            <person name="Allen A."/>
            <person name="Barry K."/>
            <person name="Falciatore A."/>
            <person name="Ferrante M."/>
            <person name="Fortunato A.E."/>
            <person name="Gloeckner G."/>
            <person name="Gruber A."/>
            <person name="Hipkin R."/>
            <person name="Janech M."/>
            <person name="Kroth P."/>
            <person name="Leese F."/>
            <person name="Lindquist E."/>
            <person name="Lyon B.R."/>
            <person name="Martin J."/>
            <person name="Mayer C."/>
            <person name="Parker M."/>
            <person name="Quesneville H."/>
            <person name="Raymond J."/>
            <person name="Uhlig C."/>
            <person name="Valentin K.U."/>
            <person name="Worden A.Z."/>
            <person name="Armbrust E.V."/>
            <person name="Bowler C."/>
            <person name="Green B."/>
            <person name="Moulton V."/>
            <person name="Van Oosterhout C."/>
            <person name="Grigoriev I."/>
        </authorList>
    </citation>
    <scope>NUCLEOTIDE SEQUENCE [LARGE SCALE GENOMIC DNA]</scope>
    <source>
        <strain evidence="2 3">CCMP1102</strain>
    </source>
</reference>
<dbReference type="Pfam" id="PF13417">
    <property type="entry name" value="GST_N_3"/>
    <property type="match status" value="1"/>
</dbReference>
<dbReference type="PANTHER" id="PTHR12782:SF5">
    <property type="entry name" value="PROSTAGLANDIN E SYNTHASE 2"/>
    <property type="match status" value="1"/>
</dbReference>
<dbReference type="InterPro" id="IPR036249">
    <property type="entry name" value="Thioredoxin-like_sf"/>
</dbReference>
<dbReference type="PANTHER" id="PTHR12782">
    <property type="entry name" value="MICROSOMAL PROSTAGLANDIN E SYNTHASE-2"/>
    <property type="match status" value="1"/>
</dbReference>
<proteinExistence type="predicted"/>
<protein>
    <recommendedName>
        <fullName evidence="1">GST N-terminal domain-containing protein</fullName>
    </recommendedName>
</protein>
<dbReference type="KEGG" id="fcy:FRACYDRAFT_232676"/>
<sequence length="335" mass="38981">MSLILPTVPKAFSFPYHRSRLLVLRVSSNTSSYKSEKFGSYCRSSYFYRKQINKRLIRNLSTHTTATTVPNDEKFDNDNDEIHRYRYQLYQYKICPFSNIAKVYLNYKNIPFESVEVNPLTKSELNFSLEYRKVPILGIVDVTPTTPSTIAFKQLNGTDEILSHDYHPHLDNDNDDDFASSDSSIRWQEFAKSRLAPLLYPNICITLPDSFRAFNYVHDENSKFSIIQRYSIQFIGSVAMYFAASKIKQKYKIDDVRIALDDALEELESELTLLQPHLGDLAVFSVLNGLKGLPLWNEIFGNDNPKFIYIRQWYTDVDEALTIKKAQTRRYGYND</sequence>
<dbReference type="Gene3D" id="3.40.30.10">
    <property type="entry name" value="Glutaredoxin"/>
    <property type="match status" value="1"/>
</dbReference>
<dbReference type="SUPFAM" id="SSF47616">
    <property type="entry name" value="GST C-terminal domain-like"/>
    <property type="match status" value="1"/>
</dbReference>
<dbReference type="InterPro" id="IPR036282">
    <property type="entry name" value="Glutathione-S-Trfase_C_sf"/>
</dbReference>
<dbReference type="SUPFAM" id="SSF52833">
    <property type="entry name" value="Thioredoxin-like"/>
    <property type="match status" value="1"/>
</dbReference>
<dbReference type="InParanoid" id="A0A1E7FWL0"/>
<dbReference type="OrthoDB" id="423541at2759"/>